<organism evidence="6 7">
    <name type="scientific">Cicer arietinum</name>
    <name type="common">Chickpea</name>
    <name type="synonym">Garbanzo</name>
    <dbReference type="NCBI Taxonomy" id="3827"/>
    <lineage>
        <taxon>Eukaryota</taxon>
        <taxon>Viridiplantae</taxon>
        <taxon>Streptophyta</taxon>
        <taxon>Embryophyta</taxon>
        <taxon>Tracheophyta</taxon>
        <taxon>Spermatophyta</taxon>
        <taxon>Magnoliopsida</taxon>
        <taxon>eudicotyledons</taxon>
        <taxon>Gunneridae</taxon>
        <taxon>Pentapetalae</taxon>
        <taxon>rosids</taxon>
        <taxon>fabids</taxon>
        <taxon>Fabales</taxon>
        <taxon>Fabaceae</taxon>
        <taxon>Papilionoideae</taxon>
        <taxon>50 kb inversion clade</taxon>
        <taxon>NPAAA clade</taxon>
        <taxon>Hologalegina</taxon>
        <taxon>IRL clade</taxon>
        <taxon>Cicereae</taxon>
        <taxon>Cicer</taxon>
    </lineage>
</organism>
<proteinExistence type="predicted"/>
<dbReference type="GO" id="GO:0019203">
    <property type="term" value="F:carbohydrate phosphatase activity"/>
    <property type="evidence" value="ECO:0007669"/>
    <property type="project" value="InterPro"/>
</dbReference>
<dbReference type="PaxDb" id="3827-XP_004502853.1"/>
<evidence type="ECO:0000256" key="2">
    <source>
        <dbReference type="ARBA" id="ARBA00022912"/>
    </source>
</evidence>
<keyword evidence="2" id="KW-0904">Protein phosphatase</keyword>
<dbReference type="InterPro" id="IPR029021">
    <property type="entry name" value="Prot-tyrosine_phosphatase-like"/>
</dbReference>
<evidence type="ECO:0000313" key="7">
    <source>
        <dbReference type="RefSeq" id="XP_004502853.1"/>
    </source>
</evidence>
<dbReference type="GO" id="GO:0004721">
    <property type="term" value="F:phosphoprotein phosphatase activity"/>
    <property type="evidence" value="ECO:0007669"/>
    <property type="project" value="UniProtKB-KW"/>
</dbReference>
<dbReference type="GeneID" id="101515574"/>
<keyword evidence="3" id="KW-0119">Carbohydrate metabolism</keyword>
<dbReference type="Proteomes" id="UP000087171">
    <property type="component" value="Chromosome Ca5"/>
</dbReference>
<sequence length="285" mass="32716">MGSVSNIGFFSSPSIFSKQRKHKSLCSFMIYHNNVNYKVRNMSRICCNKLSESGIEEIHTTKRVSKSKDSVEEYNTAMKRMMRNPYEYHHDLGMNYTVITEYLIVGSQPQKPEDIDHLKKEEGVAYILNLQQDKDVEYWGIDLQSIIKRCRELDIRHMRRPAVDFDPNSLQSALPKAVSSLEWAISEGKGKVYVHCTAGLGRAPAVAIAYLFWFSEMNLNAAYDMLTLKRPCGPNKKAIRGATYDLAKNDPWKEPFESLPDHAFGDIADWERNLIQNRVRALRGT</sequence>
<dbReference type="InterPro" id="IPR000387">
    <property type="entry name" value="Tyr_Pase_dom"/>
</dbReference>
<name>A0A1S2YE07_CICAR</name>
<dbReference type="PANTHER" id="PTHR46642">
    <property type="entry name" value="DUAL SPECIFICITY PHOSPHATASE, SUBGROUP, CATALYTIC DOMAIN"/>
    <property type="match status" value="1"/>
</dbReference>
<dbReference type="PANTHER" id="PTHR46642:SF2">
    <property type="entry name" value="PHOSPHOGLUCAN PHOSPHATASE LSF2, CHLOROPLASTIC"/>
    <property type="match status" value="1"/>
</dbReference>
<evidence type="ECO:0000256" key="3">
    <source>
        <dbReference type="ARBA" id="ARBA00023277"/>
    </source>
</evidence>
<dbReference type="GO" id="GO:2001070">
    <property type="term" value="F:starch binding"/>
    <property type="evidence" value="ECO:0007669"/>
    <property type="project" value="TreeGrafter"/>
</dbReference>
<dbReference type="eggNOG" id="KOG1716">
    <property type="taxonomic scope" value="Eukaryota"/>
</dbReference>
<evidence type="ECO:0000259" key="4">
    <source>
        <dbReference type="PROSITE" id="PS50054"/>
    </source>
</evidence>
<keyword evidence="1" id="KW-0378">Hydrolase</keyword>
<dbReference type="GO" id="GO:0005983">
    <property type="term" value="P:starch catabolic process"/>
    <property type="evidence" value="ECO:0007669"/>
    <property type="project" value="TreeGrafter"/>
</dbReference>
<reference evidence="6" key="1">
    <citation type="journal article" date="2013" name="Nat. Biotechnol.">
        <title>Draft genome sequence of chickpea (Cicer arietinum) provides a resource for trait improvement.</title>
        <authorList>
            <person name="Varshney R.K."/>
            <person name="Song C."/>
            <person name="Saxena R.K."/>
            <person name="Azam S."/>
            <person name="Yu S."/>
            <person name="Sharpe A.G."/>
            <person name="Cannon S."/>
            <person name="Baek J."/>
            <person name="Rosen B.D."/>
            <person name="Tar'an B."/>
            <person name="Millan T."/>
            <person name="Zhang X."/>
            <person name="Ramsay L.D."/>
            <person name="Iwata A."/>
            <person name="Wang Y."/>
            <person name="Nelson W."/>
            <person name="Farmer A.D."/>
            <person name="Gaur P.M."/>
            <person name="Soderlund C."/>
            <person name="Penmetsa R.V."/>
            <person name="Xu C."/>
            <person name="Bharti A.K."/>
            <person name="He W."/>
            <person name="Winter P."/>
            <person name="Zhao S."/>
            <person name="Hane J.K."/>
            <person name="Carrasquilla-Garcia N."/>
            <person name="Condie J.A."/>
            <person name="Upadhyaya H.D."/>
            <person name="Luo M.C."/>
            <person name="Thudi M."/>
            <person name="Gowda C.L."/>
            <person name="Singh N.P."/>
            <person name="Lichtenzveig J."/>
            <person name="Gali K.K."/>
            <person name="Rubio J."/>
            <person name="Nadarajan N."/>
            <person name="Dolezel J."/>
            <person name="Bansal K.C."/>
            <person name="Xu X."/>
            <person name="Edwards D."/>
            <person name="Zhang G."/>
            <person name="Kahl G."/>
            <person name="Gil J."/>
            <person name="Singh K.B."/>
            <person name="Datta S.K."/>
            <person name="Jackson S.A."/>
            <person name="Wang J."/>
            <person name="Cook D.R."/>
        </authorList>
    </citation>
    <scope>NUCLEOTIDE SEQUENCE [LARGE SCALE GENOMIC DNA]</scope>
    <source>
        <strain evidence="6">cv. CDC Frontier</strain>
    </source>
</reference>
<dbReference type="FunFam" id="3.90.190.10:FF:000075">
    <property type="entry name" value="Phosphoglucan phosphatase LSF2, chloroplastic"/>
    <property type="match status" value="1"/>
</dbReference>
<dbReference type="PROSITE" id="PS50054">
    <property type="entry name" value="TYR_PHOSPHATASE_DUAL"/>
    <property type="match status" value="1"/>
</dbReference>
<evidence type="ECO:0000256" key="1">
    <source>
        <dbReference type="ARBA" id="ARBA00022801"/>
    </source>
</evidence>
<dbReference type="AlphaFoldDB" id="A0A1S2YE07"/>
<reference evidence="7" key="2">
    <citation type="submission" date="2025-08" db="UniProtKB">
        <authorList>
            <consortium name="RefSeq"/>
        </authorList>
    </citation>
    <scope>IDENTIFICATION</scope>
    <source>
        <tissue evidence="7">Etiolated seedlings</tissue>
    </source>
</reference>
<dbReference type="RefSeq" id="XP_004502853.1">
    <property type="nucleotide sequence ID" value="XM_004502796.3"/>
</dbReference>
<dbReference type="Gene3D" id="3.90.190.10">
    <property type="entry name" value="Protein tyrosine phosphatase superfamily"/>
    <property type="match status" value="1"/>
</dbReference>
<dbReference type="CDD" id="cd14526">
    <property type="entry name" value="DSP_laforin-like"/>
    <property type="match status" value="1"/>
</dbReference>
<dbReference type="InterPro" id="IPR052832">
    <property type="entry name" value="Starch-Glucan_Phosphatase"/>
</dbReference>
<dbReference type="InterPro" id="IPR020422">
    <property type="entry name" value="TYR_PHOSPHATASE_DUAL_dom"/>
</dbReference>
<dbReference type="PROSITE" id="PS50056">
    <property type="entry name" value="TYR_PHOSPHATASE_2"/>
    <property type="match status" value="1"/>
</dbReference>
<evidence type="ECO:0000313" key="6">
    <source>
        <dbReference type="Proteomes" id="UP000087171"/>
    </source>
</evidence>
<dbReference type="SMART" id="SM00195">
    <property type="entry name" value="DSPc"/>
    <property type="match status" value="1"/>
</dbReference>
<dbReference type="SUPFAM" id="SSF52799">
    <property type="entry name" value="(Phosphotyrosine protein) phosphatases II"/>
    <property type="match status" value="1"/>
</dbReference>
<evidence type="ECO:0000259" key="5">
    <source>
        <dbReference type="PROSITE" id="PS50056"/>
    </source>
</evidence>
<gene>
    <name evidence="7" type="primary">LOC101515574</name>
</gene>
<keyword evidence="6" id="KW-1185">Reference proteome</keyword>
<protein>
    <submittedName>
        <fullName evidence="7">Phosphoglucan phosphatase LSF2, chloroplastic</fullName>
    </submittedName>
</protein>
<dbReference type="STRING" id="3827.A0A1S2YE07"/>
<feature type="domain" description="Tyrosine-protein phosphatase" evidence="4">
    <location>
        <begin position="95"/>
        <end position="252"/>
    </location>
</feature>
<accession>A0A1S2YE07</accession>
<dbReference type="OrthoDB" id="273181at2759"/>
<feature type="domain" description="Tyrosine specific protein phosphatases" evidence="5">
    <location>
        <begin position="172"/>
        <end position="231"/>
    </location>
</feature>
<dbReference type="KEGG" id="cam:101515574"/>
<dbReference type="InterPro" id="IPR000340">
    <property type="entry name" value="Dual-sp_phosphatase_cat-dom"/>
</dbReference>
<dbReference type="InterPro" id="IPR045204">
    <property type="entry name" value="DSP_laforin-like"/>
</dbReference>
<dbReference type="GO" id="GO:0009507">
    <property type="term" value="C:chloroplast"/>
    <property type="evidence" value="ECO:0007669"/>
    <property type="project" value="TreeGrafter"/>
</dbReference>
<dbReference type="Pfam" id="PF00782">
    <property type="entry name" value="DSPc"/>
    <property type="match status" value="1"/>
</dbReference>